<protein>
    <submittedName>
        <fullName evidence="1">Uncharacterized protein</fullName>
    </submittedName>
</protein>
<proteinExistence type="predicted"/>
<reference evidence="1" key="2">
    <citation type="submission" date="2015-03" db="EMBL/GenBank/DDBJ databases">
        <authorList>
            <person name="Chow C.-E.T."/>
            <person name="Winget D.M."/>
            <person name="White R.A.III."/>
            <person name="Hallam S.J."/>
            <person name="Suttle C.A."/>
        </authorList>
    </citation>
    <scope>NUCLEOTIDE SEQUENCE</scope>
    <source>
        <strain evidence="1">Oxic1_2</strain>
    </source>
</reference>
<reference evidence="1" key="1">
    <citation type="journal article" date="2015" name="Front. Microbiol.">
        <title>Combining genomic sequencing methods to explore viral diversity and reveal potential virus-host interactions.</title>
        <authorList>
            <person name="Chow C.E."/>
            <person name="Winget D.M."/>
            <person name="White R.A.III."/>
            <person name="Hallam S.J."/>
            <person name="Suttle C.A."/>
        </authorList>
    </citation>
    <scope>NUCLEOTIDE SEQUENCE</scope>
    <source>
        <strain evidence="1">Oxic1_2</strain>
    </source>
</reference>
<sequence length="100" mass="11493">MMISPDSETLRLEKRQRGLQRVATAINDLSIYGIYPTNFPKLIQVLEHAKDHIKAEILATKKRMVEKSELVIEEVYTDPLKTEAQKESDDINDMYSTKGI</sequence>
<accession>A0A0F7L704</accession>
<evidence type="ECO:0000313" key="1">
    <source>
        <dbReference type="EMBL" id="AKH47705.1"/>
    </source>
</evidence>
<dbReference type="EMBL" id="KR029597">
    <property type="protein sequence ID" value="AKH47705.1"/>
    <property type="molecule type" value="Genomic_DNA"/>
</dbReference>
<organism evidence="1">
    <name type="scientific">uncultured marine virus</name>
    <dbReference type="NCBI Taxonomy" id="186617"/>
    <lineage>
        <taxon>Viruses</taxon>
        <taxon>environmental samples</taxon>
    </lineage>
</organism>
<name>A0A0F7L704_9VIRU</name>